<evidence type="ECO:0000313" key="1">
    <source>
        <dbReference type="EMBL" id="GAA3875864.1"/>
    </source>
</evidence>
<gene>
    <name evidence="1" type="ORF">GCM10022207_47210</name>
</gene>
<evidence type="ECO:0000313" key="2">
    <source>
        <dbReference type="Proteomes" id="UP001501563"/>
    </source>
</evidence>
<reference evidence="2" key="1">
    <citation type="journal article" date="2019" name="Int. J. Syst. Evol. Microbiol.">
        <title>The Global Catalogue of Microorganisms (GCM) 10K type strain sequencing project: providing services to taxonomists for standard genome sequencing and annotation.</title>
        <authorList>
            <consortium name="The Broad Institute Genomics Platform"/>
            <consortium name="The Broad Institute Genome Sequencing Center for Infectious Disease"/>
            <person name="Wu L."/>
            <person name="Ma J."/>
        </authorList>
    </citation>
    <scope>NUCLEOTIDE SEQUENCE [LARGE SCALE GENOMIC DNA]</scope>
    <source>
        <strain evidence="2">JCM 16578</strain>
    </source>
</reference>
<dbReference type="Proteomes" id="UP001501563">
    <property type="component" value="Unassembled WGS sequence"/>
</dbReference>
<comment type="caution">
    <text evidence="1">The sequence shown here is derived from an EMBL/GenBank/DDBJ whole genome shotgun (WGS) entry which is preliminary data.</text>
</comment>
<keyword evidence="2" id="KW-1185">Reference proteome</keyword>
<proteinExistence type="predicted"/>
<accession>A0ABP7KHH8</accession>
<name>A0ABP7KHH8_9ACTN</name>
<dbReference type="EMBL" id="BAAAZA010000013">
    <property type="protein sequence ID" value="GAA3875864.1"/>
    <property type="molecule type" value="Genomic_DNA"/>
</dbReference>
<organism evidence="1 2">
    <name type="scientific">Streptomyces lannensis</name>
    <dbReference type="NCBI Taxonomy" id="766498"/>
    <lineage>
        <taxon>Bacteria</taxon>
        <taxon>Bacillati</taxon>
        <taxon>Actinomycetota</taxon>
        <taxon>Actinomycetes</taxon>
        <taxon>Kitasatosporales</taxon>
        <taxon>Streptomycetaceae</taxon>
        <taxon>Streptomyces</taxon>
    </lineage>
</organism>
<sequence length="58" mass="6259">MPEARLRWNDTTAISRPTSLRTVPQWSAAHLWTLACSRSKGRAKAGTALHTRDGVGGG</sequence>
<protein>
    <submittedName>
        <fullName evidence="1">Uncharacterized protein</fullName>
    </submittedName>
</protein>